<evidence type="ECO:0000313" key="2">
    <source>
        <dbReference type="EMBL" id="JAT55899.1"/>
    </source>
</evidence>
<protein>
    <submittedName>
        <fullName evidence="2">Uncharacterized protein</fullName>
    </submittedName>
</protein>
<dbReference type="EMBL" id="GDJX01012037">
    <property type="protein sequence ID" value="JAT55899.1"/>
    <property type="molecule type" value="Transcribed_RNA"/>
</dbReference>
<organism evidence="2">
    <name type="scientific">Anthurium amnicola</name>
    <dbReference type="NCBI Taxonomy" id="1678845"/>
    <lineage>
        <taxon>Eukaryota</taxon>
        <taxon>Viridiplantae</taxon>
        <taxon>Streptophyta</taxon>
        <taxon>Embryophyta</taxon>
        <taxon>Tracheophyta</taxon>
        <taxon>Spermatophyta</taxon>
        <taxon>Magnoliopsida</taxon>
        <taxon>Liliopsida</taxon>
        <taxon>Araceae</taxon>
        <taxon>Pothoideae</taxon>
        <taxon>Potheae</taxon>
        <taxon>Anthurium</taxon>
    </lineage>
</organism>
<feature type="non-terminal residue" evidence="2">
    <location>
        <position position="1"/>
    </location>
</feature>
<feature type="non-terminal residue" evidence="2">
    <location>
        <position position="180"/>
    </location>
</feature>
<feature type="region of interest" description="Disordered" evidence="1">
    <location>
        <begin position="1"/>
        <end position="70"/>
    </location>
</feature>
<feature type="compositionally biased region" description="Low complexity" evidence="1">
    <location>
        <begin position="103"/>
        <end position="120"/>
    </location>
</feature>
<gene>
    <name evidence="2" type="ORF">g.40046</name>
</gene>
<sequence>TLKKKYKVEKARSSSGAGDPSQWPFFHRLDRLISSNPHNKTPASSSSLPPPPPPKKPKPTNHLPVAVPVAPRSFHHFQKKYARLPNPRSGTISYKAAATAAAAAAAAAPLSPASSDSFAPEAANGKKRKLGREERPAPVRRAHQDGGAGLRELTTAILNFGEVYERVESSKLRQVVEMEK</sequence>
<evidence type="ECO:0000256" key="1">
    <source>
        <dbReference type="SAM" id="MobiDB-lite"/>
    </source>
</evidence>
<dbReference type="PANTHER" id="PTHR31307">
    <property type="entry name" value="TRIHELIX TRANSCRIPTION FACTOR ASIL2"/>
    <property type="match status" value="1"/>
</dbReference>
<accession>A0A1D1YMN2</accession>
<dbReference type="GO" id="GO:0000976">
    <property type="term" value="F:transcription cis-regulatory region binding"/>
    <property type="evidence" value="ECO:0007669"/>
    <property type="project" value="TreeGrafter"/>
</dbReference>
<feature type="region of interest" description="Disordered" evidence="1">
    <location>
        <begin position="103"/>
        <end position="150"/>
    </location>
</feature>
<name>A0A1D1YMN2_9ARAE</name>
<proteinExistence type="predicted"/>
<reference evidence="2" key="1">
    <citation type="submission" date="2015-07" db="EMBL/GenBank/DDBJ databases">
        <title>Transcriptome Assembly of Anthurium amnicola.</title>
        <authorList>
            <person name="Suzuki J."/>
        </authorList>
    </citation>
    <scope>NUCLEOTIDE SEQUENCE</scope>
</reference>
<dbReference type="InterPro" id="IPR044823">
    <property type="entry name" value="ASIL1/2-like"/>
</dbReference>
<dbReference type="PANTHER" id="PTHR31307:SF4">
    <property type="entry name" value="TRIHELIX TRANSCRIPTION FACTOR ASIL2"/>
    <property type="match status" value="1"/>
</dbReference>
<dbReference type="GO" id="GO:0005634">
    <property type="term" value="C:nucleus"/>
    <property type="evidence" value="ECO:0007669"/>
    <property type="project" value="TreeGrafter"/>
</dbReference>
<dbReference type="AlphaFoldDB" id="A0A1D1YMN2"/>